<feature type="transmembrane region" description="Helical" evidence="1">
    <location>
        <begin position="111"/>
        <end position="131"/>
    </location>
</feature>
<dbReference type="PANTHER" id="PTHR45830:SF15">
    <property type="entry name" value="SERPENTINE RECEPTOR, CLASS I"/>
    <property type="match status" value="1"/>
</dbReference>
<keyword evidence="1" id="KW-1133">Transmembrane helix</keyword>
<protein>
    <recommendedName>
        <fullName evidence="4">G protein-coupled receptor</fullName>
    </recommendedName>
</protein>
<evidence type="ECO:0000313" key="3">
    <source>
        <dbReference type="Proteomes" id="UP001432322"/>
    </source>
</evidence>
<reference evidence="2" key="1">
    <citation type="submission" date="2023-10" db="EMBL/GenBank/DDBJ databases">
        <title>Genome assembly of Pristionchus species.</title>
        <authorList>
            <person name="Yoshida K."/>
            <person name="Sommer R.J."/>
        </authorList>
    </citation>
    <scope>NUCLEOTIDE SEQUENCE</scope>
    <source>
        <strain evidence="2">RS5133</strain>
    </source>
</reference>
<feature type="non-terminal residue" evidence="2">
    <location>
        <position position="1"/>
    </location>
</feature>
<organism evidence="2 3">
    <name type="scientific">Pristionchus fissidentatus</name>
    <dbReference type="NCBI Taxonomy" id="1538716"/>
    <lineage>
        <taxon>Eukaryota</taxon>
        <taxon>Metazoa</taxon>
        <taxon>Ecdysozoa</taxon>
        <taxon>Nematoda</taxon>
        <taxon>Chromadorea</taxon>
        <taxon>Rhabditida</taxon>
        <taxon>Rhabditina</taxon>
        <taxon>Diplogasteromorpha</taxon>
        <taxon>Diplogasteroidea</taxon>
        <taxon>Neodiplogasteridae</taxon>
        <taxon>Pristionchus</taxon>
    </lineage>
</organism>
<name>A0AAV5W1Y5_9BILA</name>
<dbReference type="AlphaFoldDB" id="A0AAV5W1Y5"/>
<dbReference type="Pfam" id="PF10327">
    <property type="entry name" value="7TM_GPCR_Sri"/>
    <property type="match status" value="1"/>
</dbReference>
<gene>
    <name evidence="2" type="ORF">PFISCL1PPCAC_16027</name>
</gene>
<feature type="transmembrane region" description="Helical" evidence="1">
    <location>
        <begin position="66"/>
        <end position="91"/>
    </location>
</feature>
<evidence type="ECO:0008006" key="4">
    <source>
        <dbReference type="Google" id="ProtNLM"/>
    </source>
</evidence>
<dbReference type="Proteomes" id="UP001432322">
    <property type="component" value="Unassembled WGS sequence"/>
</dbReference>
<dbReference type="InterPro" id="IPR019429">
    <property type="entry name" value="7TM_GPCR_serpentine_rcpt_Sri"/>
</dbReference>
<accession>A0AAV5W1Y5</accession>
<evidence type="ECO:0000256" key="1">
    <source>
        <dbReference type="SAM" id="Phobius"/>
    </source>
</evidence>
<feature type="transmembrane region" description="Helical" evidence="1">
    <location>
        <begin position="32"/>
        <end position="54"/>
    </location>
</feature>
<comment type="caution">
    <text evidence="2">The sequence shown here is derived from an EMBL/GenBank/DDBJ whole genome shotgun (WGS) entry which is preliminary data.</text>
</comment>
<proteinExistence type="predicted"/>
<keyword evidence="3" id="KW-1185">Reference proteome</keyword>
<dbReference type="PANTHER" id="PTHR45830">
    <property type="entry name" value="SERPENTINE RECEPTOR, CLASS I"/>
    <property type="match status" value="1"/>
</dbReference>
<sequence length="260" mass="29555">NRLGALAVSTNLLCMFFTLRQSTALSTEYVKLLLITKTCLFFIPTFLFPCMGIFMKGIGAHIGISAHVSLVINLTILSMICAMFNCCLFHRHQIVLPFDHPFKLQPRGTHISYLIMNTVMIINPISFIFTVKDDHNNQLRHIEQSPMVWLLEMPAYKIYTDDNTPLILTFHFPLTVVTFGLCTLTTTLLTHHAAKMMNARRERISAATINMQQRLIKILQFQSSVDFILEVLRIRRPKPTVKPQASQTAFTISPRSDASA</sequence>
<dbReference type="EMBL" id="BTSY01000004">
    <property type="protein sequence ID" value="GMT24730.1"/>
    <property type="molecule type" value="Genomic_DNA"/>
</dbReference>
<keyword evidence="1" id="KW-0472">Membrane</keyword>
<keyword evidence="1" id="KW-0812">Transmembrane</keyword>
<evidence type="ECO:0000313" key="2">
    <source>
        <dbReference type="EMBL" id="GMT24730.1"/>
    </source>
</evidence>
<feature type="non-terminal residue" evidence="2">
    <location>
        <position position="260"/>
    </location>
</feature>